<dbReference type="GO" id="GO:0005549">
    <property type="term" value="F:odorant binding"/>
    <property type="evidence" value="ECO:0007669"/>
    <property type="project" value="InterPro"/>
</dbReference>
<dbReference type="HOGENOM" id="CLU_687484_0_0_1"/>
<dbReference type="GO" id="GO:0007165">
    <property type="term" value="P:signal transduction"/>
    <property type="evidence" value="ECO:0007669"/>
    <property type="project" value="UniProtKB-KW"/>
</dbReference>
<feature type="transmembrane region" description="Helical" evidence="10">
    <location>
        <begin position="193"/>
        <end position="213"/>
    </location>
</feature>
<keyword evidence="9" id="KW-0807">Transducer</keyword>
<evidence type="ECO:0000256" key="8">
    <source>
        <dbReference type="ARBA" id="ARBA00023170"/>
    </source>
</evidence>
<dbReference type="Pfam" id="PF02949">
    <property type="entry name" value="7tm_6"/>
    <property type="match status" value="1"/>
</dbReference>
<dbReference type="AlphaFoldDB" id="B4N5C3"/>
<evidence type="ECO:0000256" key="1">
    <source>
        <dbReference type="ARBA" id="ARBA00004651"/>
    </source>
</evidence>
<evidence type="ECO:0000256" key="10">
    <source>
        <dbReference type="SAM" id="Phobius"/>
    </source>
</evidence>
<dbReference type="eggNOG" id="ENOG502T9IC">
    <property type="taxonomic scope" value="Eukaryota"/>
</dbReference>
<keyword evidence="4 10" id="KW-0812">Transmembrane</keyword>
<dbReference type="FunCoup" id="B4N5C3">
    <property type="interactions" value="7"/>
</dbReference>
<dbReference type="OrthoDB" id="7845758at2759"/>
<evidence type="ECO:0000313" key="11">
    <source>
        <dbReference type="EMBL" id="EDW79562.1"/>
    </source>
</evidence>
<name>B4N5C3_DROWI</name>
<feature type="transmembrane region" description="Helical" evidence="10">
    <location>
        <begin position="225"/>
        <end position="247"/>
    </location>
</feature>
<dbReference type="KEGG" id="dwi:6645851"/>
<keyword evidence="8" id="KW-0675">Receptor</keyword>
<organism evidence="12">
    <name type="scientific">Drosophila willistoni</name>
    <name type="common">Fruit fly</name>
    <dbReference type="NCBI Taxonomy" id="7260"/>
    <lineage>
        <taxon>Eukaryota</taxon>
        <taxon>Metazoa</taxon>
        <taxon>Ecdysozoa</taxon>
        <taxon>Arthropoda</taxon>
        <taxon>Hexapoda</taxon>
        <taxon>Insecta</taxon>
        <taxon>Pterygota</taxon>
        <taxon>Neoptera</taxon>
        <taxon>Endopterygota</taxon>
        <taxon>Diptera</taxon>
        <taxon>Brachycera</taxon>
        <taxon>Muscomorpha</taxon>
        <taxon>Ephydroidea</taxon>
        <taxon>Drosophilidae</taxon>
        <taxon>Drosophila</taxon>
        <taxon>Sophophora</taxon>
    </lineage>
</organism>
<dbReference type="GO" id="GO:0004984">
    <property type="term" value="F:olfactory receptor activity"/>
    <property type="evidence" value="ECO:0007669"/>
    <property type="project" value="InterPro"/>
</dbReference>
<gene>
    <name evidence="11" type="primary">Dwil\GK20347</name>
    <name evidence="11" type="ORF">Dwil_GK20347</name>
</gene>
<proteinExistence type="predicted"/>
<sequence length="326" mass="38351">MLTGMPTYLILVEMQIRCFQLALQKNRFKLLLKRFYREIYITQESEPILYARIQRQMLGTRLNSIVYLMALFNFLVIPIQNVIYHRREMLYKQVYPFDNTQLRYYIPLICLNFWVGVIITSMLFGELNILGELMMHLNARYIQLGQDLRKVAQHLLNENNVDDMAYSYRQAFTRILRRNVSLNQFGAQVEKQFSFRIFVMFAFSAALLCAMSFKAYTNPSGNIAYVVWFMAKFLELVAFGMLGSILYKTTDELGLMYYLCDWELIVHQSHNAGENVQLMKLLTMAIEVNSRPFFLTGLKYFRVTLAAVIKILQGAFSYFTFLTSMR</sequence>
<dbReference type="STRING" id="7260.B4N5C3"/>
<dbReference type="OMA" id="WICAKIM"/>
<dbReference type="Proteomes" id="UP000007798">
    <property type="component" value="Unassembled WGS sequence"/>
</dbReference>
<evidence type="ECO:0000256" key="3">
    <source>
        <dbReference type="ARBA" id="ARBA00022606"/>
    </source>
</evidence>
<reference evidence="11 12" key="1">
    <citation type="journal article" date="2007" name="Nature">
        <title>Evolution of genes and genomes on the Drosophila phylogeny.</title>
        <authorList>
            <consortium name="Drosophila 12 Genomes Consortium"/>
            <person name="Clark A.G."/>
            <person name="Eisen M.B."/>
            <person name="Smith D.R."/>
            <person name="Bergman C.M."/>
            <person name="Oliver B."/>
            <person name="Markow T.A."/>
            <person name="Kaufman T.C."/>
            <person name="Kellis M."/>
            <person name="Gelbart W."/>
            <person name="Iyer V.N."/>
            <person name="Pollard D.A."/>
            <person name="Sackton T.B."/>
            <person name="Larracuente A.M."/>
            <person name="Singh N.D."/>
            <person name="Abad J.P."/>
            <person name="Abt D.N."/>
            <person name="Adryan B."/>
            <person name="Aguade M."/>
            <person name="Akashi H."/>
            <person name="Anderson W.W."/>
            <person name="Aquadro C.F."/>
            <person name="Ardell D.H."/>
            <person name="Arguello R."/>
            <person name="Artieri C.G."/>
            <person name="Barbash D.A."/>
            <person name="Barker D."/>
            <person name="Barsanti P."/>
            <person name="Batterham P."/>
            <person name="Batzoglou S."/>
            <person name="Begun D."/>
            <person name="Bhutkar A."/>
            <person name="Blanco E."/>
            <person name="Bosak S.A."/>
            <person name="Bradley R.K."/>
            <person name="Brand A.D."/>
            <person name="Brent M.R."/>
            <person name="Brooks A.N."/>
            <person name="Brown R.H."/>
            <person name="Butlin R.K."/>
            <person name="Caggese C."/>
            <person name="Calvi B.R."/>
            <person name="Bernardo de Carvalho A."/>
            <person name="Caspi A."/>
            <person name="Castrezana S."/>
            <person name="Celniker S.E."/>
            <person name="Chang J.L."/>
            <person name="Chapple C."/>
            <person name="Chatterji S."/>
            <person name="Chinwalla A."/>
            <person name="Civetta A."/>
            <person name="Clifton S.W."/>
            <person name="Comeron J.M."/>
            <person name="Costello J.C."/>
            <person name="Coyne J.A."/>
            <person name="Daub J."/>
            <person name="David R.G."/>
            <person name="Delcher A.L."/>
            <person name="Delehaunty K."/>
            <person name="Do C.B."/>
            <person name="Ebling H."/>
            <person name="Edwards K."/>
            <person name="Eickbush T."/>
            <person name="Evans J.D."/>
            <person name="Filipski A."/>
            <person name="Findeiss S."/>
            <person name="Freyhult E."/>
            <person name="Fulton L."/>
            <person name="Fulton R."/>
            <person name="Garcia A.C."/>
            <person name="Gardiner A."/>
            <person name="Garfield D.A."/>
            <person name="Garvin B.E."/>
            <person name="Gibson G."/>
            <person name="Gilbert D."/>
            <person name="Gnerre S."/>
            <person name="Godfrey J."/>
            <person name="Good R."/>
            <person name="Gotea V."/>
            <person name="Gravely B."/>
            <person name="Greenberg A.J."/>
            <person name="Griffiths-Jones S."/>
            <person name="Gross S."/>
            <person name="Guigo R."/>
            <person name="Gustafson E.A."/>
            <person name="Haerty W."/>
            <person name="Hahn M.W."/>
            <person name="Halligan D.L."/>
            <person name="Halpern A.L."/>
            <person name="Halter G.M."/>
            <person name="Han M.V."/>
            <person name="Heger A."/>
            <person name="Hillier L."/>
            <person name="Hinrichs A.S."/>
            <person name="Holmes I."/>
            <person name="Hoskins R.A."/>
            <person name="Hubisz M.J."/>
            <person name="Hultmark D."/>
            <person name="Huntley M.A."/>
            <person name="Jaffe D.B."/>
            <person name="Jagadeeshan S."/>
            <person name="Jeck W.R."/>
            <person name="Johnson J."/>
            <person name="Jones C.D."/>
            <person name="Jordan W.C."/>
            <person name="Karpen G.H."/>
            <person name="Kataoka E."/>
            <person name="Keightley P.D."/>
            <person name="Kheradpour P."/>
            <person name="Kirkness E.F."/>
            <person name="Koerich L.B."/>
            <person name="Kristiansen K."/>
            <person name="Kudrna D."/>
            <person name="Kulathinal R.J."/>
            <person name="Kumar S."/>
            <person name="Kwok R."/>
            <person name="Lander E."/>
            <person name="Langley C.H."/>
            <person name="Lapoint R."/>
            <person name="Lazzaro B.P."/>
            <person name="Lee S.J."/>
            <person name="Levesque L."/>
            <person name="Li R."/>
            <person name="Lin C.F."/>
            <person name="Lin M.F."/>
            <person name="Lindblad-Toh K."/>
            <person name="Llopart A."/>
            <person name="Long M."/>
            <person name="Low L."/>
            <person name="Lozovsky E."/>
            <person name="Lu J."/>
            <person name="Luo M."/>
            <person name="Machado C.A."/>
            <person name="Makalowski W."/>
            <person name="Marzo M."/>
            <person name="Matsuda M."/>
            <person name="Matzkin L."/>
            <person name="McAllister B."/>
            <person name="McBride C.S."/>
            <person name="McKernan B."/>
            <person name="McKernan K."/>
            <person name="Mendez-Lago M."/>
            <person name="Minx P."/>
            <person name="Mollenhauer M.U."/>
            <person name="Montooth K."/>
            <person name="Mount S.M."/>
            <person name="Mu X."/>
            <person name="Myers E."/>
            <person name="Negre B."/>
            <person name="Newfeld S."/>
            <person name="Nielsen R."/>
            <person name="Noor M.A."/>
            <person name="O'Grady P."/>
            <person name="Pachter L."/>
            <person name="Papaceit M."/>
            <person name="Parisi M.J."/>
            <person name="Parisi M."/>
            <person name="Parts L."/>
            <person name="Pedersen J.S."/>
            <person name="Pesole G."/>
            <person name="Phillippy A.M."/>
            <person name="Ponting C.P."/>
            <person name="Pop M."/>
            <person name="Porcelli D."/>
            <person name="Powell J.R."/>
            <person name="Prohaska S."/>
            <person name="Pruitt K."/>
            <person name="Puig M."/>
            <person name="Quesneville H."/>
            <person name="Ram K.R."/>
            <person name="Rand D."/>
            <person name="Rasmussen M.D."/>
            <person name="Reed L.K."/>
            <person name="Reenan R."/>
            <person name="Reily A."/>
            <person name="Remington K.A."/>
            <person name="Rieger T.T."/>
            <person name="Ritchie M.G."/>
            <person name="Robin C."/>
            <person name="Rogers Y.H."/>
            <person name="Rohde C."/>
            <person name="Rozas J."/>
            <person name="Rubenfield M.J."/>
            <person name="Ruiz A."/>
            <person name="Russo S."/>
            <person name="Salzberg S.L."/>
            <person name="Sanchez-Gracia A."/>
            <person name="Saranga D.J."/>
            <person name="Sato H."/>
            <person name="Schaeffer S.W."/>
            <person name="Schatz M.C."/>
            <person name="Schlenke T."/>
            <person name="Schwartz R."/>
            <person name="Segarra C."/>
            <person name="Singh R.S."/>
            <person name="Sirot L."/>
            <person name="Sirota M."/>
            <person name="Sisneros N.B."/>
            <person name="Smith C.D."/>
            <person name="Smith T.F."/>
            <person name="Spieth J."/>
            <person name="Stage D.E."/>
            <person name="Stark A."/>
            <person name="Stephan W."/>
            <person name="Strausberg R.L."/>
            <person name="Strempel S."/>
            <person name="Sturgill D."/>
            <person name="Sutton G."/>
            <person name="Sutton G.G."/>
            <person name="Tao W."/>
            <person name="Teichmann S."/>
            <person name="Tobari Y.N."/>
            <person name="Tomimura Y."/>
            <person name="Tsolas J.M."/>
            <person name="Valente V.L."/>
            <person name="Venter E."/>
            <person name="Venter J.C."/>
            <person name="Vicario S."/>
            <person name="Vieira F.G."/>
            <person name="Vilella A.J."/>
            <person name="Villasante A."/>
            <person name="Walenz B."/>
            <person name="Wang J."/>
            <person name="Wasserman M."/>
            <person name="Watts T."/>
            <person name="Wilson D."/>
            <person name="Wilson R.K."/>
            <person name="Wing R.A."/>
            <person name="Wolfner M.F."/>
            <person name="Wong A."/>
            <person name="Wong G.K."/>
            <person name="Wu C.I."/>
            <person name="Wu G."/>
            <person name="Yamamoto D."/>
            <person name="Yang H.P."/>
            <person name="Yang S.P."/>
            <person name="Yorke J.A."/>
            <person name="Yoshida K."/>
            <person name="Zdobnov E."/>
            <person name="Zhang P."/>
            <person name="Zhang Y."/>
            <person name="Zimin A.V."/>
            <person name="Baldwin J."/>
            <person name="Abdouelleil A."/>
            <person name="Abdulkadir J."/>
            <person name="Abebe A."/>
            <person name="Abera B."/>
            <person name="Abreu J."/>
            <person name="Acer S.C."/>
            <person name="Aftuck L."/>
            <person name="Alexander A."/>
            <person name="An P."/>
            <person name="Anderson E."/>
            <person name="Anderson S."/>
            <person name="Arachi H."/>
            <person name="Azer M."/>
            <person name="Bachantsang P."/>
            <person name="Barry A."/>
            <person name="Bayul T."/>
            <person name="Berlin A."/>
            <person name="Bessette D."/>
            <person name="Bloom T."/>
            <person name="Blye J."/>
            <person name="Boguslavskiy L."/>
            <person name="Bonnet C."/>
            <person name="Boukhgalter B."/>
            <person name="Bourzgui I."/>
            <person name="Brown A."/>
            <person name="Cahill P."/>
            <person name="Channer S."/>
            <person name="Cheshatsang Y."/>
            <person name="Chuda L."/>
            <person name="Citroen M."/>
            <person name="Collymore A."/>
            <person name="Cooke P."/>
            <person name="Costello M."/>
            <person name="D'Aco K."/>
            <person name="Daza R."/>
            <person name="De Haan G."/>
            <person name="DeGray S."/>
            <person name="DeMaso C."/>
            <person name="Dhargay N."/>
            <person name="Dooley K."/>
            <person name="Dooley E."/>
            <person name="Doricent M."/>
            <person name="Dorje P."/>
            <person name="Dorjee K."/>
            <person name="Dupes A."/>
            <person name="Elong R."/>
            <person name="Falk J."/>
            <person name="Farina A."/>
            <person name="Faro S."/>
            <person name="Ferguson D."/>
            <person name="Fisher S."/>
            <person name="Foley C.D."/>
            <person name="Franke A."/>
            <person name="Friedrich D."/>
            <person name="Gadbois L."/>
            <person name="Gearin G."/>
            <person name="Gearin C.R."/>
            <person name="Giannoukos G."/>
            <person name="Goode T."/>
            <person name="Graham J."/>
            <person name="Grandbois E."/>
            <person name="Grewal S."/>
            <person name="Gyaltsen K."/>
            <person name="Hafez N."/>
            <person name="Hagos B."/>
            <person name="Hall J."/>
            <person name="Henson C."/>
            <person name="Hollinger A."/>
            <person name="Honan T."/>
            <person name="Huard M.D."/>
            <person name="Hughes L."/>
            <person name="Hurhula B."/>
            <person name="Husby M.E."/>
            <person name="Kamat A."/>
            <person name="Kanga B."/>
            <person name="Kashin S."/>
            <person name="Khazanovich D."/>
            <person name="Kisner P."/>
            <person name="Lance K."/>
            <person name="Lara M."/>
            <person name="Lee W."/>
            <person name="Lennon N."/>
            <person name="Letendre F."/>
            <person name="LeVine R."/>
            <person name="Lipovsky A."/>
            <person name="Liu X."/>
            <person name="Liu J."/>
            <person name="Liu S."/>
            <person name="Lokyitsang T."/>
            <person name="Lokyitsang Y."/>
            <person name="Lubonja R."/>
            <person name="Lui A."/>
            <person name="MacDonald P."/>
            <person name="Magnisalis V."/>
            <person name="Maru K."/>
            <person name="Matthews C."/>
            <person name="McCusker W."/>
            <person name="McDonough S."/>
            <person name="Mehta T."/>
            <person name="Meldrim J."/>
            <person name="Meneus L."/>
            <person name="Mihai O."/>
            <person name="Mihalev A."/>
            <person name="Mihova T."/>
            <person name="Mittelman R."/>
            <person name="Mlenga V."/>
            <person name="Montmayeur A."/>
            <person name="Mulrain L."/>
            <person name="Navidi A."/>
            <person name="Naylor J."/>
            <person name="Negash T."/>
            <person name="Nguyen T."/>
            <person name="Nguyen N."/>
            <person name="Nicol R."/>
            <person name="Norbu C."/>
            <person name="Norbu N."/>
            <person name="Novod N."/>
            <person name="O'Neill B."/>
            <person name="Osman S."/>
            <person name="Markiewicz E."/>
            <person name="Oyono O.L."/>
            <person name="Patti C."/>
            <person name="Phunkhang P."/>
            <person name="Pierre F."/>
            <person name="Priest M."/>
            <person name="Raghuraman S."/>
            <person name="Rege F."/>
            <person name="Reyes R."/>
            <person name="Rise C."/>
            <person name="Rogov P."/>
            <person name="Ross K."/>
            <person name="Ryan E."/>
            <person name="Settipalli S."/>
            <person name="Shea T."/>
            <person name="Sherpa N."/>
            <person name="Shi L."/>
            <person name="Shih D."/>
            <person name="Sparrow T."/>
            <person name="Spaulding J."/>
            <person name="Stalker J."/>
            <person name="Stange-Thomann N."/>
            <person name="Stavropoulos S."/>
            <person name="Stone C."/>
            <person name="Strader C."/>
            <person name="Tesfaye S."/>
            <person name="Thomson T."/>
            <person name="Thoulutsang Y."/>
            <person name="Thoulutsang D."/>
            <person name="Topham K."/>
            <person name="Topping I."/>
            <person name="Tsamla T."/>
            <person name="Vassiliev H."/>
            <person name="Vo A."/>
            <person name="Wangchuk T."/>
            <person name="Wangdi T."/>
            <person name="Weiand M."/>
            <person name="Wilkinson J."/>
            <person name="Wilson A."/>
            <person name="Yadav S."/>
            <person name="Young G."/>
            <person name="Yu Q."/>
            <person name="Zembek L."/>
            <person name="Zhong D."/>
            <person name="Zimmer A."/>
            <person name="Zwirko Z."/>
            <person name="Jaffe D.B."/>
            <person name="Alvarez P."/>
            <person name="Brockman W."/>
            <person name="Butler J."/>
            <person name="Chin C."/>
            <person name="Gnerre S."/>
            <person name="Grabherr M."/>
            <person name="Kleber M."/>
            <person name="Mauceli E."/>
            <person name="MacCallum I."/>
        </authorList>
    </citation>
    <scope>NUCLEOTIDE SEQUENCE [LARGE SCALE GENOMIC DNA]</scope>
    <source>
        <strain evidence="12">Tucson 14030-0811.24</strain>
    </source>
</reference>
<keyword evidence="12" id="KW-1185">Reference proteome</keyword>
<evidence type="ECO:0000256" key="4">
    <source>
        <dbReference type="ARBA" id="ARBA00022692"/>
    </source>
</evidence>
<keyword evidence="5" id="KW-0552">Olfaction</keyword>
<dbReference type="PANTHER" id="PTHR21137:SF35">
    <property type="entry name" value="ODORANT RECEPTOR 19A-RELATED"/>
    <property type="match status" value="1"/>
</dbReference>
<evidence type="ECO:0000256" key="5">
    <source>
        <dbReference type="ARBA" id="ARBA00022725"/>
    </source>
</evidence>
<dbReference type="InterPro" id="IPR004117">
    <property type="entry name" value="7tm6_olfct_rcpt"/>
</dbReference>
<protein>
    <submittedName>
        <fullName evidence="11">GK20347</fullName>
    </submittedName>
</protein>
<keyword evidence="3" id="KW-0716">Sensory transduction</keyword>
<keyword evidence="6 10" id="KW-1133">Transmembrane helix</keyword>
<evidence type="ECO:0000313" key="12">
    <source>
        <dbReference type="Proteomes" id="UP000007798"/>
    </source>
</evidence>
<feature type="transmembrane region" description="Helical" evidence="10">
    <location>
        <begin position="300"/>
        <end position="321"/>
    </location>
</feature>
<accession>B4N5C3</accession>
<dbReference type="PANTHER" id="PTHR21137">
    <property type="entry name" value="ODORANT RECEPTOR"/>
    <property type="match status" value="1"/>
</dbReference>
<evidence type="ECO:0000256" key="6">
    <source>
        <dbReference type="ARBA" id="ARBA00022989"/>
    </source>
</evidence>
<dbReference type="GO" id="GO:0005886">
    <property type="term" value="C:plasma membrane"/>
    <property type="evidence" value="ECO:0007669"/>
    <property type="project" value="UniProtKB-SubCell"/>
</dbReference>
<dbReference type="EMBL" id="CH964101">
    <property type="protein sequence ID" value="EDW79562.1"/>
    <property type="molecule type" value="Genomic_DNA"/>
</dbReference>
<feature type="transmembrane region" description="Helical" evidence="10">
    <location>
        <begin position="104"/>
        <end position="125"/>
    </location>
</feature>
<dbReference type="PhylomeDB" id="B4N5C3"/>
<keyword evidence="7 10" id="KW-0472">Membrane</keyword>
<dbReference type="InParanoid" id="B4N5C3"/>
<keyword evidence="2" id="KW-1003">Cell membrane</keyword>
<evidence type="ECO:0000256" key="2">
    <source>
        <dbReference type="ARBA" id="ARBA00022475"/>
    </source>
</evidence>
<evidence type="ECO:0000256" key="9">
    <source>
        <dbReference type="ARBA" id="ARBA00023224"/>
    </source>
</evidence>
<comment type="subcellular location">
    <subcellularLocation>
        <location evidence="1">Cell membrane</location>
        <topology evidence="1">Multi-pass membrane protein</topology>
    </subcellularLocation>
</comment>
<feature type="transmembrane region" description="Helical" evidence="10">
    <location>
        <begin position="65"/>
        <end position="84"/>
    </location>
</feature>
<evidence type="ECO:0000256" key="7">
    <source>
        <dbReference type="ARBA" id="ARBA00023136"/>
    </source>
</evidence>